<name>X1E9K9_9ZZZZ</name>
<accession>X1E9K9</accession>
<gene>
    <name evidence="1" type="ORF">S01H4_63588</name>
</gene>
<protein>
    <submittedName>
        <fullName evidence="1">Uncharacterized protein</fullName>
    </submittedName>
</protein>
<proteinExistence type="predicted"/>
<dbReference type="AlphaFoldDB" id="X1E9K9"/>
<reference evidence="1" key="1">
    <citation type="journal article" date="2014" name="Front. Microbiol.">
        <title>High frequency of phylogenetically diverse reductive dehalogenase-homologous genes in deep subseafloor sedimentary metagenomes.</title>
        <authorList>
            <person name="Kawai M."/>
            <person name="Futagami T."/>
            <person name="Toyoda A."/>
            <person name="Takaki Y."/>
            <person name="Nishi S."/>
            <person name="Hori S."/>
            <person name="Arai W."/>
            <person name="Tsubouchi T."/>
            <person name="Morono Y."/>
            <person name="Uchiyama I."/>
            <person name="Ito T."/>
            <person name="Fujiyama A."/>
            <person name="Inagaki F."/>
            <person name="Takami H."/>
        </authorList>
    </citation>
    <scope>NUCLEOTIDE SEQUENCE</scope>
    <source>
        <strain evidence="1">Expedition CK06-06</strain>
    </source>
</reference>
<feature type="non-terminal residue" evidence="1">
    <location>
        <position position="1"/>
    </location>
</feature>
<comment type="caution">
    <text evidence="1">The sequence shown here is derived from an EMBL/GenBank/DDBJ whole genome shotgun (WGS) entry which is preliminary data.</text>
</comment>
<dbReference type="EMBL" id="BART01038285">
    <property type="protein sequence ID" value="GAH05348.1"/>
    <property type="molecule type" value="Genomic_DNA"/>
</dbReference>
<evidence type="ECO:0000313" key="1">
    <source>
        <dbReference type="EMBL" id="GAH05348.1"/>
    </source>
</evidence>
<sequence>EIEKDNIIILLHQKNIGYGAALISGFKNAVRESGI</sequence>
<organism evidence="1">
    <name type="scientific">marine sediment metagenome</name>
    <dbReference type="NCBI Taxonomy" id="412755"/>
    <lineage>
        <taxon>unclassified sequences</taxon>
        <taxon>metagenomes</taxon>
        <taxon>ecological metagenomes</taxon>
    </lineage>
</organism>